<proteinExistence type="predicted"/>
<name>A0A6A6XG09_9PLEO</name>
<dbReference type="Proteomes" id="UP000799757">
    <property type="component" value="Unassembled WGS sequence"/>
</dbReference>
<evidence type="ECO:0008006" key="3">
    <source>
        <dbReference type="Google" id="ProtNLM"/>
    </source>
</evidence>
<sequence length="252" mass="28196">MSTLHSNQPRSLKPRKKMEQKLEAITLSNGAVIEHRFAILNGSRFHFLFAEPECSPKATVFLIPALLWMGCRVVAPDMMGFGRTPNPKDAPEDPTKYTFKTAADDIAELADNWGSKRLSSVGMTGSSLEELASYVPQFAYQIQLASGRAEKEIPTREEIRQFMEGMFGETGPAGELLFSLTTRIRFQNSPTLGDPIMLTTEALNYYTELLPCVSPALKKFYPYLVWFSTMGTYHNRLLSWKMGNAPIIGQGL</sequence>
<dbReference type="InterPro" id="IPR029058">
    <property type="entry name" value="AB_hydrolase_fold"/>
</dbReference>
<organism evidence="1 2">
    <name type="scientific">Melanomma pulvis-pyrius CBS 109.77</name>
    <dbReference type="NCBI Taxonomy" id="1314802"/>
    <lineage>
        <taxon>Eukaryota</taxon>
        <taxon>Fungi</taxon>
        <taxon>Dikarya</taxon>
        <taxon>Ascomycota</taxon>
        <taxon>Pezizomycotina</taxon>
        <taxon>Dothideomycetes</taxon>
        <taxon>Pleosporomycetidae</taxon>
        <taxon>Pleosporales</taxon>
        <taxon>Melanommataceae</taxon>
        <taxon>Melanomma</taxon>
    </lineage>
</organism>
<evidence type="ECO:0000313" key="1">
    <source>
        <dbReference type="EMBL" id="KAF2795074.1"/>
    </source>
</evidence>
<dbReference type="SUPFAM" id="SSF53474">
    <property type="entry name" value="alpha/beta-Hydrolases"/>
    <property type="match status" value="1"/>
</dbReference>
<reference evidence="1" key="1">
    <citation type="journal article" date="2020" name="Stud. Mycol.">
        <title>101 Dothideomycetes genomes: a test case for predicting lifestyles and emergence of pathogens.</title>
        <authorList>
            <person name="Haridas S."/>
            <person name="Albert R."/>
            <person name="Binder M."/>
            <person name="Bloem J."/>
            <person name="Labutti K."/>
            <person name="Salamov A."/>
            <person name="Andreopoulos B."/>
            <person name="Baker S."/>
            <person name="Barry K."/>
            <person name="Bills G."/>
            <person name="Bluhm B."/>
            <person name="Cannon C."/>
            <person name="Castanera R."/>
            <person name="Culley D."/>
            <person name="Daum C."/>
            <person name="Ezra D."/>
            <person name="Gonzalez J."/>
            <person name="Henrissat B."/>
            <person name="Kuo A."/>
            <person name="Liang C."/>
            <person name="Lipzen A."/>
            <person name="Lutzoni F."/>
            <person name="Magnuson J."/>
            <person name="Mondo S."/>
            <person name="Nolan M."/>
            <person name="Ohm R."/>
            <person name="Pangilinan J."/>
            <person name="Park H.-J."/>
            <person name="Ramirez L."/>
            <person name="Alfaro M."/>
            <person name="Sun H."/>
            <person name="Tritt A."/>
            <person name="Yoshinaga Y."/>
            <person name="Zwiers L.-H."/>
            <person name="Turgeon B."/>
            <person name="Goodwin S."/>
            <person name="Spatafora J."/>
            <person name="Crous P."/>
            <person name="Grigoriev I."/>
        </authorList>
    </citation>
    <scope>NUCLEOTIDE SEQUENCE</scope>
    <source>
        <strain evidence="1">CBS 109.77</strain>
    </source>
</reference>
<evidence type="ECO:0000313" key="2">
    <source>
        <dbReference type="Proteomes" id="UP000799757"/>
    </source>
</evidence>
<dbReference type="Gene3D" id="3.40.50.1820">
    <property type="entry name" value="alpha/beta hydrolase"/>
    <property type="match status" value="1"/>
</dbReference>
<protein>
    <recommendedName>
        <fullName evidence="3">AB hydrolase-1 domain-containing protein</fullName>
    </recommendedName>
</protein>
<accession>A0A6A6XG09</accession>
<dbReference type="EMBL" id="MU001870">
    <property type="protein sequence ID" value="KAF2795074.1"/>
    <property type="molecule type" value="Genomic_DNA"/>
</dbReference>
<dbReference type="OrthoDB" id="408373at2759"/>
<dbReference type="AlphaFoldDB" id="A0A6A6XG09"/>
<keyword evidence="2" id="KW-1185">Reference proteome</keyword>
<gene>
    <name evidence="1" type="ORF">K505DRAFT_416702</name>
</gene>